<dbReference type="RefSeq" id="WP_066102010.1">
    <property type="nucleotide sequence ID" value="NZ_CP016027.1"/>
</dbReference>
<feature type="region of interest" description="Disordered" evidence="3">
    <location>
        <begin position="37"/>
        <end position="107"/>
    </location>
</feature>
<organism evidence="7 8">
    <name type="scientific">Halothiobacillus diazotrophicus</name>
    <dbReference type="NCBI Taxonomy" id="1860122"/>
    <lineage>
        <taxon>Bacteria</taxon>
        <taxon>Pseudomonadati</taxon>
        <taxon>Pseudomonadota</taxon>
        <taxon>Gammaproteobacteria</taxon>
        <taxon>Chromatiales</taxon>
        <taxon>Halothiobacillaceae</taxon>
        <taxon>Halothiobacillus</taxon>
    </lineage>
</organism>
<dbReference type="InterPro" id="IPR058624">
    <property type="entry name" value="MdtA-like_HH"/>
</dbReference>
<dbReference type="AlphaFoldDB" id="A0A191ZJJ6"/>
<dbReference type="Gene3D" id="2.40.420.20">
    <property type="match status" value="1"/>
</dbReference>
<comment type="similarity">
    <text evidence="2">Belongs to the membrane fusion protein (MFP) (TC 8.A.1) family.</text>
</comment>
<sequence>MNTSAMNAPTPRTRTQLLMGLLLLGLTGTLLSGCSDKAADTPATSSGAQEKPPTEKSPTDKPTADKANTAKSGGEKSAGEKHAEAPTNGRGGRRGMMGGPQPVTVVRPTVKTVPVTATAAATLASPNAVTLTPQVSGTLQSVPVVSGQAVTVGQLLFTLDAAPFRTALNAAEAKLKGDLAQARYTAQQVKQLTPLVEKDYVTRQSYDQAVASAQAANAQVAQDQAAIQTAKINLSYTEIRAPISGRLGEISLQPGNLVQANSTALTTLVSIQKLLVNFSLPQRVLNDLRKEWPGLGQPDDAGGKSVPGPRIDILDEQAEHLLGHGRLTFVDNAINPTSGTIRLQGLIDNPTGQLWPGQFVTARLTLRTIPNAEVVPATAVQLGDQGSFVYVVRHDKAETLPVQPLHTLATEVALPGGSIPADTQIIYPLPGRIAPGMAVRVQAGRPHSGAADHKAAQPMHHFGEAKDGPPSTGADATERPGTDGTAPRKHRENDTAAGAGARP</sequence>
<dbReference type="EMBL" id="CP016027">
    <property type="protein sequence ID" value="ANJ68008.1"/>
    <property type="molecule type" value="Genomic_DNA"/>
</dbReference>
<dbReference type="InterPro" id="IPR058626">
    <property type="entry name" value="MdtA-like_b-barrel"/>
</dbReference>
<dbReference type="OrthoDB" id="9800613at2"/>
<dbReference type="Gene3D" id="1.10.287.470">
    <property type="entry name" value="Helix hairpin bin"/>
    <property type="match status" value="1"/>
</dbReference>
<feature type="compositionally biased region" description="Basic and acidic residues" evidence="3">
    <location>
        <begin position="450"/>
        <end position="467"/>
    </location>
</feature>
<dbReference type="GO" id="GO:0030313">
    <property type="term" value="C:cell envelope"/>
    <property type="evidence" value="ECO:0007669"/>
    <property type="project" value="UniProtKB-SubCell"/>
</dbReference>
<name>A0A191ZJJ6_9GAMM</name>
<dbReference type="Pfam" id="PF25917">
    <property type="entry name" value="BSH_RND"/>
    <property type="match status" value="1"/>
</dbReference>
<keyword evidence="8" id="KW-1185">Reference proteome</keyword>
<dbReference type="STRING" id="1860122.A9404_12055"/>
<dbReference type="SUPFAM" id="SSF111369">
    <property type="entry name" value="HlyD-like secretion proteins"/>
    <property type="match status" value="1"/>
</dbReference>
<proteinExistence type="inferred from homology"/>
<feature type="domain" description="Multidrug resistance protein MdtA-like beta-barrel" evidence="6">
    <location>
        <begin position="309"/>
        <end position="366"/>
    </location>
</feature>
<dbReference type="InterPro" id="IPR006143">
    <property type="entry name" value="RND_pump_MFP"/>
</dbReference>
<evidence type="ECO:0000259" key="4">
    <source>
        <dbReference type="Pfam" id="PF25876"/>
    </source>
</evidence>
<dbReference type="Pfam" id="PF25944">
    <property type="entry name" value="Beta-barrel_RND"/>
    <property type="match status" value="1"/>
</dbReference>
<comment type="subcellular location">
    <subcellularLocation>
        <location evidence="1">Cell inner membrane</location>
        <topology evidence="1">Lipid-anchor</topology>
    </subcellularLocation>
</comment>
<dbReference type="Gene3D" id="2.40.50.100">
    <property type="match status" value="1"/>
</dbReference>
<evidence type="ECO:0000256" key="3">
    <source>
        <dbReference type="SAM" id="MobiDB-lite"/>
    </source>
</evidence>
<dbReference type="GO" id="GO:0022857">
    <property type="term" value="F:transmembrane transporter activity"/>
    <property type="evidence" value="ECO:0007669"/>
    <property type="project" value="InterPro"/>
</dbReference>
<feature type="compositionally biased region" description="Basic and acidic residues" evidence="3">
    <location>
        <begin position="52"/>
        <end position="64"/>
    </location>
</feature>
<feature type="region of interest" description="Disordered" evidence="3">
    <location>
        <begin position="442"/>
        <end position="503"/>
    </location>
</feature>
<accession>A0A191ZJJ6</accession>
<dbReference type="PANTHER" id="PTHR30158">
    <property type="entry name" value="ACRA/E-RELATED COMPONENT OF DRUG EFFLUX TRANSPORTER"/>
    <property type="match status" value="1"/>
</dbReference>
<dbReference type="InterPro" id="IPR058625">
    <property type="entry name" value="MdtA-like_BSH"/>
</dbReference>
<feature type="domain" description="Multidrug resistance protein MdtA-like alpha-helical hairpin" evidence="4">
    <location>
        <begin position="168"/>
        <end position="237"/>
    </location>
</feature>
<evidence type="ECO:0000259" key="6">
    <source>
        <dbReference type="Pfam" id="PF25944"/>
    </source>
</evidence>
<evidence type="ECO:0000256" key="1">
    <source>
        <dbReference type="ARBA" id="ARBA00004519"/>
    </source>
</evidence>
<evidence type="ECO:0000313" key="7">
    <source>
        <dbReference type="EMBL" id="ANJ68008.1"/>
    </source>
</evidence>
<dbReference type="KEGG" id="haz:A9404_12055"/>
<gene>
    <name evidence="7" type="ORF">A9404_12055</name>
</gene>
<evidence type="ECO:0000259" key="5">
    <source>
        <dbReference type="Pfam" id="PF25917"/>
    </source>
</evidence>
<dbReference type="NCBIfam" id="TIGR01730">
    <property type="entry name" value="RND_mfp"/>
    <property type="match status" value="1"/>
</dbReference>
<protein>
    <submittedName>
        <fullName evidence="7">Uncharacterized protein</fullName>
    </submittedName>
</protein>
<dbReference type="Pfam" id="PF25876">
    <property type="entry name" value="HH_MFP_RND"/>
    <property type="match status" value="1"/>
</dbReference>
<dbReference type="Proteomes" id="UP000078596">
    <property type="component" value="Chromosome"/>
</dbReference>
<dbReference type="Gene3D" id="2.40.30.170">
    <property type="match status" value="1"/>
</dbReference>
<evidence type="ECO:0000256" key="2">
    <source>
        <dbReference type="ARBA" id="ARBA00009477"/>
    </source>
</evidence>
<reference evidence="7 8" key="1">
    <citation type="submission" date="2016-06" db="EMBL/GenBank/DDBJ databases">
        <title>Insight into the functional genes involving in sulfur oxidation in Pearl River water.</title>
        <authorList>
            <person name="Luo J."/>
            <person name="Tan X."/>
            <person name="Lin W."/>
        </authorList>
    </citation>
    <scope>NUCLEOTIDE SEQUENCE [LARGE SCALE GENOMIC DNA]</scope>
    <source>
        <strain evidence="7 8">LS2</strain>
    </source>
</reference>
<dbReference type="GO" id="GO:0046677">
    <property type="term" value="P:response to antibiotic"/>
    <property type="evidence" value="ECO:0007669"/>
    <property type="project" value="TreeGrafter"/>
</dbReference>
<feature type="compositionally biased region" description="Basic and acidic residues" evidence="3">
    <location>
        <begin position="73"/>
        <end position="84"/>
    </location>
</feature>
<dbReference type="GO" id="GO:0005886">
    <property type="term" value="C:plasma membrane"/>
    <property type="evidence" value="ECO:0007669"/>
    <property type="project" value="TreeGrafter"/>
</dbReference>
<feature type="domain" description="Multidrug resistance protein MdtA-like barrel-sandwich hybrid" evidence="5">
    <location>
        <begin position="127"/>
        <end position="266"/>
    </location>
</feature>
<evidence type="ECO:0000313" key="8">
    <source>
        <dbReference type="Proteomes" id="UP000078596"/>
    </source>
</evidence>